<evidence type="ECO:0000256" key="6">
    <source>
        <dbReference type="ARBA" id="ARBA00023180"/>
    </source>
</evidence>
<evidence type="ECO:0000256" key="1">
    <source>
        <dbReference type="ARBA" id="ARBA00011970"/>
    </source>
</evidence>
<dbReference type="EMBL" id="OV121136">
    <property type="protein sequence ID" value="CAH0556852.1"/>
    <property type="molecule type" value="Genomic_DNA"/>
</dbReference>
<comment type="catalytic activity">
    <reaction evidence="10">
        <text>L-threonyl-[protein] + UDP-N-acetyl-alpha-D-glucosamine = 3-O-(N-acetyl-beta-D-glucosaminyl)-L-threonyl-[protein] + UDP + H(+)</text>
        <dbReference type="Rhea" id="RHEA:48908"/>
        <dbReference type="Rhea" id="RHEA-COMP:11060"/>
        <dbReference type="Rhea" id="RHEA-COMP:12252"/>
        <dbReference type="ChEBI" id="CHEBI:15378"/>
        <dbReference type="ChEBI" id="CHEBI:30013"/>
        <dbReference type="ChEBI" id="CHEBI:57705"/>
        <dbReference type="ChEBI" id="CHEBI:58223"/>
        <dbReference type="ChEBI" id="CHEBI:90840"/>
        <dbReference type="EC" id="2.4.1.255"/>
    </reaction>
</comment>
<sequence length="563" mass="66068">MLTVFILFNFIVQVLCDNYSSINLPEEHLQYYFKNFPQIARDCEKDENCPYKEHLNKNKCWGYEYGCPLENKYSTPSCPGDHKGWVNSKLDQVNTFYTQADFGYIRQQLRELKIICEPMFVDDSSLECSDHLRFCRGRNLMLNFTLLLYREEPIRYKMDVLKDGEIGGYCELKKERLDKNLDHLSPLQSWSPEIRYFSRLNRRPIVEGDCDVVIEKPTFIMKIDATVNMYHHFCDFLNLYASMHLNATHRDAFSTDVQILLWETYTYKSAFQDTWQAFTDHPVLDLKAFRGDSVCFKNVVFPLLPRMIFGLYYNTPLIYGCEGSGLFDAFSKHVLHRLKIPFHKRTDSKIKITFISRDTRYRKVINEDELLEELEKNEEYDVEKVVYNKNVPFKTQLEVTRNSDILIGIHGAGLTHLLFLPEWASIFEIYNCEDASCYMDLARLKGAKYFTWEDSAKLISEQDGSHNGGAHAKFANYRFDKNEFVRIVDKAVGHVKNHTKFKELLDTLNTSTKKLKFIENNVIHENNVFKSEENFEKKHMEDVLLSTGEGEIVNIPNMDHDEL</sequence>
<dbReference type="EC" id="2.4.1.255" evidence="1"/>
<dbReference type="GO" id="GO:0097363">
    <property type="term" value="F:protein O-acetylglucosaminyltransferase activity"/>
    <property type="evidence" value="ECO:0007669"/>
    <property type="project" value="UniProtKB-EC"/>
</dbReference>
<organism evidence="13 14">
    <name type="scientific">Brassicogethes aeneus</name>
    <name type="common">Rape pollen beetle</name>
    <name type="synonym">Meligethes aeneus</name>
    <dbReference type="NCBI Taxonomy" id="1431903"/>
    <lineage>
        <taxon>Eukaryota</taxon>
        <taxon>Metazoa</taxon>
        <taxon>Ecdysozoa</taxon>
        <taxon>Arthropoda</taxon>
        <taxon>Hexapoda</taxon>
        <taxon>Insecta</taxon>
        <taxon>Pterygota</taxon>
        <taxon>Neoptera</taxon>
        <taxon>Endopterygota</taxon>
        <taxon>Coleoptera</taxon>
        <taxon>Polyphaga</taxon>
        <taxon>Cucujiformia</taxon>
        <taxon>Nitidulidae</taxon>
        <taxon>Meligethinae</taxon>
        <taxon>Brassicogethes</taxon>
    </lineage>
</organism>
<reference evidence="13" key="1">
    <citation type="submission" date="2021-12" db="EMBL/GenBank/DDBJ databases">
        <authorList>
            <person name="King R."/>
        </authorList>
    </citation>
    <scope>NUCLEOTIDE SEQUENCE</scope>
</reference>
<keyword evidence="6" id="KW-0325">Glycoprotein</keyword>
<proteinExistence type="predicted"/>
<evidence type="ECO:0000256" key="9">
    <source>
        <dbReference type="ARBA" id="ARBA00048317"/>
    </source>
</evidence>
<feature type="chain" id="PRO_5040170660" description="EGF domain-specific O-linked N-acetylglucosamine transferase" evidence="11">
    <location>
        <begin position="17"/>
        <end position="563"/>
    </location>
</feature>
<dbReference type="GO" id="GO:0005788">
    <property type="term" value="C:endoplasmic reticulum lumen"/>
    <property type="evidence" value="ECO:0007669"/>
    <property type="project" value="TreeGrafter"/>
</dbReference>
<evidence type="ECO:0000256" key="8">
    <source>
        <dbReference type="ARBA" id="ARBA00042574"/>
    </source>
</evidence>
<dbReference type="InterPro" id="IPR049625">
    <property type="entry name" value="Glyco_transf_61_cat"/>
</dbReference>
<dbReference type="AlphaFoldDB" id="A0A9P0FHB7"/>
<accession>A0A9P0FHB7</accession>
<evidence type="ECO:0000256" key="3">
    <source>
        <dbReference type="ARBA" id="ARBA00022679"/>
    </source>
</evidence>
<name>A0A9P0FHB7_BRAAE</name>
<evidence type="ECO:0000313" key="13">
    <source>
        <dbReference type="EMBL" id="CAH0556852.1"/>
    </source>
</evidence>
<evidence type="ECO:0000256" key="11">
    <source>
        <dbReference type="SAM" id="SignalP"/>
    </source>
</evidence>
<dbReference type="OrthoDB" id="529273at2759"/>
<evidence type="ECO:0000256" key="5">
    <source>
        <dbReference type="ARBA" id="ARBA00022824"/>
    </source>
</evidence>
<gene>
    <name evidence="13" type="ORF">MELIAE_LOCUS7707</name>
</gene>
<feature type="domain" description="Glycosyltransferase 61 catalytic" evidence="12">
    <location>
        <begin position="324"/>
        <end position="426"/>
    </location>
</feature>
<evidence type="ECO:0000313" key="14">
    <source>
        <dbReference type="Proteomes" id="UP001154078"/>
    </source>
</evidence>
<evidence type="ECO:0000259" key="12">
    <source>
        <dbReference type="Pfam" id="PF04577"/>
    </source>
</evidence>
<evidence type="ECO:0000256" key="2">
    <source>
        <dbReference type="ARBA" id="ARBA00022676"/>
    </source>
</evidence>
<keyword evidence="2" id="KW-0328">Glycosyltransferase</keyword>
<keyword evidence="3" id="KW-0808">Transferase</keyword>
<dbReference type="InterPro" id="IPR007657">
    <property type="entry name" value="Glycosyltransferase_61"/>
</dbReference>
<protein>
    <recommendedName>
        <fullName evidence="7">EGF domain-specific O-linked N-acetylglucosamine transferase</fullName>
        <ecNumber evidence="1">2.4.1.255</ecNumber>
    </recommendedName>
    <alternativeName>
        <fullName evidence="8">Extracellular O-linked N-acetylglucosamine transferase</fullName>
    </alternativeName>
</protein>
<evidence type="ECO:0000256" key="4">
    <source>
        <dbReference type="ARBA" id="ARBA00022729"/>
    </source>
</evidence>
<dbReference type="PANTHER" id="PTHR20961:SF148">
    <property type="entry name" value="EGF DOMAIN-SPECIFIC O-LINKED N-ACETYLGLUCOSAMINE TRANSFERASE"/>
    <property type="match status" value="1"/>
</dbReference>
<keyword evidence="5" id="KW-0256">Endoplasmic reticulum</keyword>
<dbReference type="Pfam" id="PF04577">
    <property type="entry name" value="Glyco_transf_61"/>
    <property type="match status" value="1"/>
</dbReference>
<evidence type="ECO:0000256" key="10">
    <source>
        <dbReference type="ARBA" id="ARBA00049432"/>
    </source>
</evidence>
<keyword evidence="4 11" id="KW-0732">Signal</keyword>
<feature type="signal peptide" evidence="11">
    <location>
        <begin position="1"/>
        <end position="16"/>
    </location>
</feature>
<evidence type="ECO:0000256" key="7">
    <source>
        <dbReference type="ARBA" id="ARBA00040944"/>
    </source>
</evidence>
<comment type="catalytic activity">
    <reaction evidence="9">
        <text>L-seryl-[protein] + UDP-N-acetyl-alpha-D-glucosamine = 3-O-(N-acetyl-beta-D-glucosaminyl)-L-seryl-[protein] + UDP + H(+)</text>
        <dbReference type="Rhea" id="RHEA:48904"/>
        <dbReference type="Rhea" id="RHEA-COMP:9863"/>
        <dbReference type="Rhea" id="RHEA-COMP:12251"/>
        <dbReference type="ChEBI" id="CHEBI:15378"/>
        <dbReference type="ChEBI" id="CHEBI:29999"/>
        <dbReference type="ChEBI" id="CHEBI:57705"/>
        <dbReference type="ChEBI" id="CHEBI:58223"/>
        <dbReference type="ChEBI" id="CHEBI:90838"/>
        <dbReference type="EC" id="2.4.1.255"/>
    </reaction>
</comment>
<keyword evidence="14" id="KW-1185">Reference proteome</keyword>
<dbReference type="PANTHER" id="PTHR20961">
    <property type="entry name" value="GLYCOSYLTRANSFERASE"/>
    <property type="match status" value="1"/>
</dbReference>
<dbReference type="Proteomes" id="UP001154078">
    <property type="component" value="Chromosome 5"/>
</dbReference>